<sequence>MTGHIRKGLTAVALGLILVSGAGGVAHARSHSASAAPGASSYVPSQDEGDGVGMPPSYSAPETGNGGGVPQFGNDNAEADQMSGAMMMPGSASGSAAPGMTDGSYTNMNIGGEDSAILPGVN</sequence>
<name>A0A857FMK1_KOMXY</name>
<feature type="compositionally biased region" description="Low complexity" evidence="1">
    <location>
        <begin position="27"/>
        <end position="45"/>
    </location>
</feature>
<dbReference type="OrthoDB" id="7283794at2"/>
<protein>
    <submittedName>
        <fullName evidence="3">Uncharacterized protein</fullName>
    </submittedName>
</protein>
<evidence type="ECO:0000313" key="4">
    <source>
        <dbReference type="Proteomes" id="UP000464674"/>
    </source>
</evidence>
<feature type="signal peptide" evidence="2">
    <location>
        <begin position="1"/>
        <end position="28"/>
    </location>
</feature>
<dbReference type="EMBL" id="CP041348">
    <property type="protein sequence ID" value="QHC35508.1"/>
    <property type="molecule type" value="Genomic_DNA"/>
</dbReference>
<dbReference type="AlphaFoldDB" id="A0A857FMK1"/>
<evidence type="ECO:0000313" key="3">
    <source>
        <dbReference type="EMBL" id="QHC35508.1"/>
    </source>
</evidence>
<accession>A0A857FMK1</accession>
<proteinExistence type="predicted"/>
<keyword evidence="2" id="KW-0732">Signal</keyword>
<organism evidence="3 4">
    <name type="scientific">Komagataeibacter xylinus</name>
    <name type="common">Gluconacetobacter xylinus</name>
    <dbReference type="NCBI Taxonomy" id="28448"/>
    <lineage>
        <taxon>Bacteria</taxon>
        <taxon>Pseudomonadati</taxon>
        <taxon>Pseudomonadota</taxon>
        <taxon>Alphaproteobacteria</taxon>
        <taxon>Acetobacterales</taxon>
        <taxon>Acetobacteraceae</taxon>
        <taxon>Komagataeibacter</taxon>
    </lineage>
</organism>
<feature type="region of interest" description="Disordered" evidence="1">
    <location>
        <begin position="27"/>
        <end position="77"/>
    </location>
</feature>
<dbReference type="Proteomes" id="UP000464674">
    <property type="component" value="Chromosome"/>
</dbReference>
<dbReference type="RefSeq" id="WP_159261964.1">
    <property type="nucleotide sequence ID" value="NZ_CP041348.1"/>
</dbReference>
<feature type="chain" id="PRO_5032404417" evidence="2">
    <location>
        <begin position="29"/>
        <end position="122"/>
    </location>
</feature>
<gene>
    <name evidence="3" type="ORF">FMA36_08390</name>
</gene>
<evidence type="ECO:0000256" key="2">
    <source>
        <dbReference type="SAM" id="SignalP"/>
    </source>
</evidence>
<reference evidence="3 4" key="1">
    <citation type="journal article" date="2020" name="Carbohydr. Polym.">
        <title>Characterization and optimization of production of bacterial cellulose from strain CGMCC 17276 based on whole-genome analysis.</title>
        <authorList>
            <person name="Lu T."/>
            <person name="Gao H."/>
            <person name="Liao B."/>
            <person name="Wu J."/>
            <person name="Zhang W."/>
            <person name="Huang J."/>
            <person name="Liu M."/>
            <person name="Huang J."/>
            <person name="Chang Z."/>
            <person name="Jin M."/>
            <person name="Yi Z."/>
            <person name="Jiang D."/>
        </authorList>
    </citation>
    <scope>NUCLEOTIDE SEQUENCE [LARGE SCALE GENOMIC DNA]</scope>
    <source>
        <strain evidence="3 4">CGMCC 17276</strain>
    </source>
</reference>
<evidence type="ECO:0000256" key="1">
    <source>
        <dbReference type="SAM" id="MobiDB-lite"/>
    </source>
</evidence>